<evidence type="ECO:0000313" key="2">
    <source>
        <dbReference type="EMBL" id="SFV76027.1"/>
    </source>
</evidence>
<proteinExistence type="predicted"/>
<organism evidence="2">
    <name type="scientific">hydrothermal vent metagenome</name>
    <dbReference type="NCBI Taxonomy" id="652676"/>
    <lineage>
        <taxon>unclassified sequences</taxon>
        <taxon>metagenomes</taxon>
        <taxon>ecological metagenomes</taxon>
    </lineage>
</organism>
<dbReference type="GO" id="GO:0016020">
    <property type="term" value="C:membrane"/>
    <property type="evidence" value="ECO:0007669"/>
    <property type="project" value="InterPro"/>
</dbReference>
<keyword evidence="1" id="KW-0812">Transmembrane</keyword>
<keyword evidence="1" id="KW-0472">Membrane</keyword>
<accession>A0A1W1D6G4</accession>
<feature type="transmembrane region" description="Helical" evidence="1">
    <location>
        <begin position="124"/>
        <end position="142"/>
    </location>
</feature>
<feature type="transmembrane region" description="Helical" evidence="1">
    <location>
        <begin position="42"/>
        <end position="61"/>
    </location>
</feature>
<feature type="transmembrane region" description="Helical" evidence="1">
    <location>
        <begin position="82"/>
        <end position="104"/>
    </location>
</feature>
<reference evidence="2" key="1">
    <citation type="submission" date="2016-10" db="EMBL/GenBank/DDBJ databases">
        <authorList>
            <person name="de Groot N.N."/>
        </authorList>
    </citation>
    <scope>NUCLEOTIDE SEQUENCE</scope>
</reference>
<gene>
    <name evidence="2" type="ORF">MNB_SUP05-10-439</name>
</gene>
<dbReference type="InterPro" id="IPR034804">
    <property type="entry name" value="SQR/QFR_C/D"/>
</dbReference>
<dbReference type="EMBL" id="FPHQ01000015">
    <property type="protein sequence ID" value="SFV76027.1"/>
    <property type="molecule type" value="Genomic_DNA"/>
</dbReference>
<feature type="transmembrane region" description="Helical" evidence="1">
    <location>
        <begin position="162"/>
        <end position="184"/>
    </location>
</feature>
<dbReference type="AlphaFoldDB" id="A0A1W1D6G4"/>
<evidence type="ECO:0000256" key="1">
    <source>
        <dbReference type="SAM" id="Phobius"/>
    </source>
</evidence>
<dbReference type="SUPFAM" id="SSF81343">
    <property type="entry name" value="Fumarate reductase respiratory complex transmembrane subunits"/>
    <property type="match status" value="1"/>
</dbReference>
<dbReference type="Gene3D" id="1.20.1300.10">
    <property type="entry name" value="Fumarate reductase/succinate dehydrogenase, transmembrane subunit"/>
    <property type="match status" value="1"/>
</dbReference>
<keyword evidence="1" id="KW-1133">Transmembrane helix</keyword>
<sequence length="185" mass="20994">MAFAGLTWLTYVIFHALSLLNFHFGKGGFNGFYAEFDQTPIYYLMLAVLAFSFALHVVIAVSRQLKNNAAMGDKYHHTYPKAIPRFVAWGGASTLFGFIVFHFWQMQLLDKTDLYQQMFNIFTQPVMLLIYVFGVITLSAHLHHALTNVLQTLGITSRRYDLLVIVLISILMLSFASVPVSVIYA</sequence>
<protein>
    <submittedName>
        <fullName evidence="2">Succinate dehydrogenase cytochrome b subunit</fullName>
    </submittedName>
</protein>
<name>A0A1W1D6G4_9ZZZZ</name>